<evidence type="ECO:0000256" key="2">
    <source>
        <dbReference type="ARBA" id="ARBA00022723"/>
    </source>
</evidence>
<evidence type="ECO:0000259" key="5">
    <source>
        <dbReference type="Pfam" id="PF13359"/>
    </source>
</evidence>
<evidence type="ECO:0000313" key="7">
    <source>
        <dbReference type="Proteomes" id="UP000007015"/>
    </source>
</evidence>
<keyword evidence="2" id="KW-0479">Metal-binding</keyword>
<dbReference type="Gramene" id="BGIOSGA009573-TA">
    <property type="protein sequence ID" value="BGIOSGA009573-PA"/>
    <property type="gene ID" value="BGIOSGA009573"/>
</dbReference>
<name>B8AM96_ORYSI</name>
<dbReference type="HOGENOM" id="CLU_757360_0_0_1"/>
<dbReference type="InterPro" id="IPR024752">
    <property type="entry name" value="Myb/SANT-like_dom"/>
</dbReference>
<feature type="domain" description="DDE Tnp4" evidence="5">
    <location>
        <begin position="225"/>
        <end position="321"/>
    </location>
</feature>
<evidence type="ECO:0000256" key="1">
    <source>
        <dbReference type="ARBA" id="ARBA00001968"/>
    </source>
</evidence>
<keyword evidence="7" id="KW-1185">Reference proteome</keyword>
<dbReference type="PANTHER" id="PTHR47069">
    <property type="match status" value="1"/>
</dbReference>
<evidence type="ECO:0000259" key="4">
    <source>
        <dbReference type="Pfam" id="PF12776"/>
    </source>
</evidence>
<protein>
    <recommendedName>
        <fullName evidence="8">Transposon protein, putative, CACTA, En/Spm sub-class</fullName>
    </recommendedName>
</protein>
<feature type="domain" description="Myb/SANT-like" evidence="4">
    <location>
        <begin position="7"/>
        <end position="100"/>
    </location>
</feature>
<reference evidence="6 7" key="1">
    <citation type="journal article" date="2005" name="PLoS Biol.">
        <title>The genomes of Oryza sativa: a history of duplications.</title>
        <authorList>
            <person name="Yu J."/>
            <person name="Wang J."/>
            <person name="Lin W."/>
            <person name="Li S."/>
            <person name="Li H."/>
            <person name="Zhou J."/>
            <person name="Ni P."/>
            <person name="Dong W."/>
            <person name="Hu S."/>
            <person name="Zeng C."/>
            <person name="Zhang J."/>
            <person name="Zhang Y."/>
            <person name="Li R."/>
            <person name="Xu Z."/>
            <person name="Li S."/>
            <person name="Li X."/>
            <person name="Zheng H."/>
            <person name="Cong L."/>
            <person name="Lin L."/>
            <person name="Yin J."/>
            <person name="Geng J."/>
            <person name="Li G."/>
            <person name="Shi J."/>
            <person name="Liu J."/>
            <person name="Lv H."/>
            <person name="Li J."/>
            <person name="Wang J."/>
            <person name="Deng Y."/>
            <person name="Ran L."/>
            <person name="Shi X."/>
            <person name="Wang X."/>
            <person name="Wu Q."/>
            <person name="Li C."/>
            <person name="Ren X."/>
            <person name="Wang J."/>
            <person name="Wang X."/>
            <person name="Li D."/>
            <person name="Liu D."/>
            <person name="Zhang X."/>
            <person name="Ji Z."/>
            <person name="Zhao W."/>
            <person name="Sun Y."/>
            <person name="Zhang Z."/>
            <person name="Bao J."/>
            <person name="Han Y."/>
            <person name="Dong L."/>
            <person name="Ji J."/>
            <person name="Chen P."/>
            <person name="Wu S."/>
            <person name="Liu J."/>
            <person name="Xiao Y."/>
            <person name="Bu D."/>
            <person name="Tan J."/>
            <person name="Yang L."/>
            <person name="Ye C."/>
            <person name="Zhang J."/>
            <person name="Xu J."/>
            <person name="Zhou Y."/>
            <person name="Yu Y."/>
            <person name="Zhang B."/>
            <person name="Zhuang S."/>
            <person name="Wei H."/>
            <person name="Liu B."/>
            <person name="Lei M."/>
            <person name="Yu H."/>
            <person name="Li Y."/>
            <person name="Xu H."/>
            <person name="Wei S."/>
            <person name="He X."/>
            <person name="Fang L."/>
            <person name="Zhang Z."/>
            <person name="Zhang Y."/>
            <person name="Huang X."/>
            <person name="Su Z."/>
            <person name="Tong W."/>
            <person name="Li J."/>
            <person name="Tong Z."/>
            <person name="Li S."/>
            <person name="Ye J."/>
            <person name="Wang L."/>
            <person name="Fang L."/>
            <person name="Lei T."/>
            <person name="Chen C."/>
            <person name="Chen H."/>
            <person name="Xu Z."/>
            <person name="Li H."/>
            <person name="Huang H."/>
            <person name="Zhang F."/>
            <person name="Xu H."/>
            <person name="Li N."/>
            <person name="Zhao C."/>
            <person name="Li S."/>
            <person name="Dong L."/>
            <person name="Huang Y."/>
            <person name="Li L."/>
            <person name="Xi Y."/>
            <person name="Qi Q."/>
            <person name="Li W."/>
            <person name="Zhang B."/>
            <person name="Hu W."/>
            <person name="Zhang Y."/>
            <person name="Tian X."/>
            <person name="Jiao Y."/>
            <person name="Liang X."/>
            <person name="Jin J."/>
            <person name="Gao L."/>
            <person name="Zheng W."/>
            <person name="Hao B."/>
            <person name="Liu S."/>
            <person name="Wang W."/>
            <person name="Yuan L."/>
            <person name="Cao M."/>
            <person name="McDermott J."/>
            <person name="Samudrala R."/>
            <person name="Wang J."/>
            <person name="Wong G.K."/>
            <person name="Yang H."/>
        </authorList>
    </citation>
    <scope>NUCLEOTIDE SEQUENCE [LARGE SCALE GENOMIC DNA]</scope>
    <source>
        <strain evidence="7">cv. 93-11</strain>
    </source>
</reference>
<dbReference type="STRING" id="39946.B8AM96"/>
<dbReference type="Pfam" id="PF13359">
    <property type="entry name" value="DDE_Tnp_4"/>
    <property type="match status" value="1"/>
</dbReference>
<dbReference type="InterPro" id="IPR027806">
    <property type="entry name" value="HARBI1_dom"/>
</dbReference>
<accession>B8AM96</accession>
<feature type="compositionally biased region" description="Pro residues" evidence="3">
    <location>
        <begin position="357"/>
        <end position="366"/>
    </location>
</feature>
<dbReference type="Proteomes" id="UP000007015">
    <property type="component" value="Chromosome 3"/>
</dbReference>
<comment type="cofactor">
    <cofactor evidence="1">
        <name>a divalent metal cation</name>
        <dbReference type="ChEBI" id="CHEBI:60240"/>
    </cofactor>
</comment>
<dbReference type="EMBL" id="CM000128">
    <property type="protein sequence ID" value="EEC76406.1"/>
    <property type="molecule type" value="Genomic_DNA"/>
</dbReference>
<feature type="region of interest" description="Disordered" evidence="3">
    <location>
        <begin position="152"/>
        <end position="176"/>
    </location>
</feature>
<evidence type="ECO:0000256" key="3">
    <source>
        <dbReference type="SAM" id="MobiDB-lite"/>
    </source>
</evidence>
<feature type="compositionally biased region" description="Low complexity" evidence="3">
    <location>
        <begin position="162"/>
        <end position="173"/>
    </location>
</feature>
<proteinExistence type="predicted"/>
<dbReference type="Pfam" id="PF12776">
    <property type="entry name" value="Myb_DNA-bind_3"/>
    <property type="match status" value="1"/>
</dbReference>
<gene>
    <name evidence="6" type="ORF">OsI_14052</name>
</gene>
<feature type="region of interest" description="Disordered" evidence="3">
    <location>
        <begin position="340"/>
        <end position="366"/>
    </location>
</feature>
<dbReference type="PANTHER" id="PTHR47069:SF8">
    <property type="entry name" value="MYB_SANT-LIKE DOMAIN-CONTAINING PROTEIN"/>
    <property type="match status" value="1"/>
</dbReference>
<sequence>MGGGNAYWDDRLTKIFPDICIAEKEKLNYNKKGLTKVGWQNVYRNFREQTCKNYDSKQLQNKSNTLKRQHSLWKKLKNKSGAGWDNNTGTIRCDDDWWEDRIEEDREAKQFRHKPLAHEDELTILFGSMDDVEDGTKLWCWSSSPLRKRWSKPSKEIKTRMSSSETSSSTSSSGTHFRDEWSTWWDMGAIVGVLAALASSSSGGCDVQDAPSQGQELTRHQWGAIDGTYIPVSVIEHAHDDFINRKGFTSQNVLAVCDMDMRFTFVATGKRGAAHDMAVFREVVNNSDHFPHPPPGKYYLVDSGYPLREGYMCPYRKTRYHLKQFDTKAHMHSILARTGPGAQAKPKFHEPTSWATPVPPSQLPTS</sequence>
<dbReference type="AlphaFoldDB" id="B8AM96"/>
<evidence type="ECO:0000313" key="6">
    <source>
        <dbReference type="EMBL" id="EEC76406.1"/>
    </source>
</evidence>
<dbReference type="OMA" id="GNAYWDD"/>
<dbReference type="GO" id="GO:0046872">
    <property type="term" value="F:metal ion binding"/>
    <property type="evidence" value="ECO:0007669"/>
    <property type="project" value="UniProtKB-KW"/>
</dbReference>
<organism evidence="6 7">
    <name type="scientific">Oryza sativa subsp. indica</name>
    <name type="common">Rice</name>
    <dbReference type="NCBI Taxonomy" id="39946"/>
    <lineage>
        <taxon>Eukaryota</taxon>
        <taxon>Viridiplantae</taxon>
        <taxon>Streptophyta</taxon>
        <taxon>Embryophyta</taxon>
        <taxon>Tracheophyta</taxon>
        <taxon>Spermatophyta</taxon>
        <taxon>Magnoliopsida</taxon>
        <taxon>Liliopsida</taxon>
        <taxon>Poales</taxon>
        <taxon>Poaceae</taxon>
        <taxon>BOP clade</taxon>
        <taxon>Oryzoideae</taxon>
        <taxon>Oryzeae</taxon>
        <taxon>Oryzinae</taxon>
        <taxon>Oryza</taxon>
        <taxon>Oryza sativa</taxon>
    </lineage>
</organism>
<evidence type="ECO:0008006" key="8">
    <source>
        <dbReference type="Google" id="ProtNLM"/>
    </source>
</evidence>